<proteinExistence type="predicted"/>
<dbReference type="AlphaFoldDB" id="A0A9X1UGD8"/>
<keyword evidence="1" id="KW-0732">Signal</keyword>
<protein>
    <recommendedName>
        <fullName evidence="2">Ysc84 actin-binding domain-containing protein</fullName>
    </recommendedName>
</protein>
<dbReference type="PROSITE" id="PS51318">
    <property type="entry name" value="TAT"/>
    <property type="match status" value="1"/>
</dbReference>
<feature type="domain" description="Ysc84 actin-binding" evidence="2">
    <location>
        <begin position="123"/>
        <end position="206"/>
    </location>
</feature>
<organism evidence="3 4">
    <name type="scientific">Paraburkholderia tagetis</name>
    <dbReference type="NCBI Taxonomy" id="2913261"/>
    <lineage>
        <taxon>Bacteria</taxon>
        <taxon>Pseudomonadati</taxon>
        <taxon>Pseudomonadota</taxon>
        <taxon>Betaproteobacteria</taxon>
        <taxon>Burkholderiales</taxon>
        <taxon>Burkholderiaceae</taxon>
        <taxon>Paraburkholderia</taxon>
    </lineage>
</organism>
<accession>A0A9X1UGD8</accession>
<dbReference type="PROSITE" id="PS51257">
    <property type="entry name" value="PROKAR_LIPOPROTEIN"/>
    <property type="match status" value="1"/>
</dbReference>
<evidence type="ECO:0000313" key="3">
    <source>
        <dbReference type="EMBL" id="MCG5075549.1"/>
    </source>
</evidence>
<evidence type="ECO:0000256" key="1">
    <source>
        <dbReference type="SAM" id="SignalP"/>
    </source>
</evidence>
<dbReference type="InterPro" id="IPR006311">
    <property type="entry name" value="TAT_signal"/>
</dbReference>
<dbReference type="CDD" id="cd11524">
    <property type="entry name" value="SYLF"/>
    <property type="match status" value="1"/>
</dbReference>
<reference evidence="3" key="1">
    <citation type="submission" date="2022-01" db="EMBL/GenBank/DDBJ databases">
        <title>Genome sequence and assembly of Parabukholderia sp. RG36.</title>
        <authorList>
            <person name="Chhetri G."/>
        </authorList>
    </citation>
    <scope>NUCLEOTIDE SEQUENCE</scope>
    <source>
        <strain evidence="3">RG36</strain>
    </source>
</reference>
<dbReference type="EMBL" id="JAKLJA010000016">
    <property type="protein sequence ID" value="MCG5075549.1"/>
    <property type="molecule type" value="Genomic_DNA"/>
</dbReference>
<dbReference type="Pfam" id="PF04366">
    <property type="entry name" value="Ysc84"/>
    <property type="match status" value="1"/>
</dbReference>
<dbReference type="RefSeq" id="WP_238465402.1">
    <property type="nucleotide sequence ID" value="NZ_JAKLJA010000016.1"/>
</dbReference>
<evidence type="ECO:0000313" key="4">
    <source>
        <dbReference type="Proteomes" id="UP001139308"/>
    </source>
</evidence>
<name>A0A9X1UGD8_9BURK</name>
<feature type="signal peptide" evidence="1">
    <location>
        <begin position="1"/>
        <end position="20"/>
    </location>
</feature>
<sequence>MNRRQFLATGGSAVSLAALAGLTVLSACTVTGPGSSANAANAAEATEAAEKNARLRSEIDANVDAALARLYGTVKGSRELIGKSAAVLVFPEVVGAAVGIGGEYGRGALRTGGRTVGYFSTTAGSLGFQIGAQSRAVFYAFMTRGAFERFKRSSGWKAGADATVALVKMGVNGQVDTTTAVNPVEAFVLTNAGLMAGASLEGSKVSRLDL</sequence>
<comment type="caution">
    <text evidence="3">The sequence shown here is derived from an EMBL/GenBank/DDBJ whole genome shotgun (WGS) entry which is preliminary data.</text>
</comment>
<evidence type="ECO:0000259" key="2">
    <source>
        <dbReference type="Pfam" id="PF04366"/>
    </source>
</evidence>
<gene>
    <name evidence="3" type="ORF">L5014_19600</name>
</gene>
<keyword evidence="4" id="KW-1185">Reference proteome</keyword>
<dbReference type="InterPro" id="IPR007461">
    <property type="entry name" value="Ysc84_actin-binding"/>
</dbReference>
<dbReference type="Proteomes" id="UP001139308">
    <property type="component" value="Unassembled WGS sequence"/>
</dbReference>
<feature type="chain" id="PRO_5040784631" description="Ysc84 actin-binding domain-containing protein" evidence="1">
    <location>
        <begin position="21"/>
        <end position="210"/>
    </location>
</feature>